<protein>
    <submittedName>
        <fullName evidence="2">Quercetin dioxygenase-like cupin family protein</fullName>
    </submittedName>
</protein>
<comment type="caution">
    <text evidence="2">The sequence shown here is derived from an EMBL/GenBank/DDBJ whole genome shotgun (WGS) entry which is preliminary data.</text>
</comment>
<feature type="domain" description="Cupin type-2" evidence="1">
    <location>
        <begin position="46"/>
        <end position="112"/>
    </location>
</feature>
<dbReference type="InterPro" id="IPR011051">
    <property type="entry name" value="RmlC_Cupin_sf"/>
</dbReference>
<dbReference type="SUPFAM" id="SSF51182">
    <property type="entry name" value="RmlC-like cupins"/>
    <property type="match status" value="1"/>
</dbReference>
<reference evidence="2 3" key="1">
    <citation type="submission" date="2018-03" db="EMBL/GenBank/DDBJ databases">
        <title>Genomic Encyclopedia of Archaeal and Bacterial Type Strains, Phase II (KMG-II): from individual species to whole genera.</title>
        <authorList>
            <person name="Goeker M."/>
        </authorList>
    </citation>
    <scope>NUCLEOTIDE SEQUENCE [LARGE SCALE GENOMIC DNA]</scope>
    <source>
        <strain evidence="2 3">DSM 29318</strain>
    </source>
</reference>
<dbReference type="InterPro" id="IPR013096">
    <property type="entry name" value="Cupin_2"/>
</dbReference>
<gene>
    <name evidence="2" type="ORF">BCF33_1551</name>
</gene>
<dbReference type="Proteomes" id="UP000238801">
    <property type="component" value="Unassembled WGS sequence"/>
</dbReference>
<organism evidence="2 3">
    <name type="scientific">Hasllibacter halocynthiae</name>
    <dbReference type="NCBI Taxonomy" id="595589"/>
    <lineage>
        <taxon>Bacteria</taxon>
        <taxon>Pseudomonadati</taxon>
        <taxon>Pseudomonadota</taxon>
        <taxon>Alphaproteobacteria</taxon>
        <taxon>Rhodobacterales</taxon>
        <taxon>Roseobacteraceae</taxon>
        <taxon>Hasllibacter</taxon>
    </lineage>
</organism>
<dbReference type="AlphaFoldDB" id="A0A2T0X172"/>
<name>A0A2T0X172_9RHOB</name>
<proteinExistence type="predicted"/>
<dbReference type="Pfam" id="PF07883">
    <property type="entry name" value="Cupin_2"/>
    <property type="match status" value="1"/>
</dbReference>
<keyword evidence="2" id="KW-0560">Oxidoreductase</keyword>
<keyword evidence="2" id="KW-0223">Dioxygenase</keyword>
<accession>A0A2T0X172</accession>
<dbReference type="GO" id="GO:0051213">
    <property type="term" value="F:dioxygenase activity"/>
    <property type="evidence" value="ECO:0007669"/>
    <property type="project" value="UniProtKB-KW"/>
</dbReference>
<dbReference type="RefSeq" id="WP_106160374.1">
    <property type="nucleotide sequence ID" value="NZ_PVTT01000002.1"/>
</dbReference>
<dbReference type="EMBL" id="PVTT01000002">
    <property type="protein sequence ID" value="PRY92698.1"/>
    <property type="molecule type" value="Genomic_DNA"/>
</dbReference>
<dbReference type="OrthoDB" id="5592106at2"/>
<evidence type="ECO:0000259" key="1">
    <source>
        <dbReference type="Pfam" id="PF07883"/>
    </source>
</evidence>
<evidence type="ECO:0000313" key="3">
    <source>
        <dbReference type="Proteomes" id="UP000238801"/>
    </source>
</evidence>
<sequence>MTGAVVHIREADTRLDAWDDPARGRVNFRTLVDAEHGPSASIVQGIVEMRAGQVERRHHHDRPETGYVIEGEGFLLAGPDRVAIGAGDAVFVPAGLIHGWSAPDGPMRVLFTFAADRLSDVPYHWENA</sequence>
<keyword evidence="3" id="KW-1185">Reference proteome</keyword>
<dbReference type="Gene3D" id="2.60.120.10">
    <property type="entry name" value="Jelly Rolls"/>
    <property type="match status" value="1"/>
</dbReference>
<evidence type="ECO:0000313" key="2">
    <source>
        <dbReference type="EMBL" id="PRY92698.1"/>
    </source>
</evidence>
<dbReference type="InterPro" id="IPR014710">
    <property type="entry name" value="RmlC-like_jellyroll"/>
</dbReference>